<dbReference type="GO" id="GO:0003950">
    <property type="term" value="F:NAD+ poly-ADP-ribosyltransferase activity"/>
    <property type="evidence" value="ECO:0007669"/>
    <property type="project" value="InterPro"/>
</dbReference>
<dbReference type="Gene3D" id="3.20.170.30">
    <property type="match status" value="1"/>
</dbReference>
<evidence type="ECO:0000313" key="9">
    <source>
        <dbReference type="Proteomes" id="UP000256877"/>
    </source>
</evidence>
<dbReference type="InterPro" id="IPR042080">
    <property type="entry name" value="RNA_2'-PTrans_N"/>
</dbReference>
<dbReference type="InterPro" id="IPR002745">
    <property type="entry name" value="Ptrans_KptA/Tpt1"/>
</dbReference>
<dbReference type="OrthoDB" id="24376at2157"/>
<dbReference type="Proteomes" id="UP000257123">
    <property type="component" value="Unassembled WGS sequence"/>
</dbReference>
<dbReference type="GeneID" id="1466207"/>
<protein>
    <recommendedName>
        <fullName evidence="5">Probable RNA 2'-phosphotransferase</fullName>
        <ecNumber evidence="5">2.7.1.-</ecNumber>
    </recommendedName>
</protein>
<dbReference type="Proteomes" id="UP000256877">
    <property type="component" value="Unassembled WGS sequence"/>
</dbReference>
<comment type="similarity">
    <text evidence="1 5">Belongs to the KptA/TPT1 family.</text>
</comment>
<evidence type="ECO:0000313" key="6">
    <source>
        <dbReference type="EMBL" id="HII47800.1"/>
    </source>
</evidence>
<dbReference type="GO" id="GO:0006388">
    <property type="term" value="P:tRNA splicing, via endonucleolytic cleavage and ligation"/>
    <property type="evidence" value="ECO:0007669"/>
    <property type="project" value="UniProtKB-UniRule"/>
</dbReference>
<name>A0A371R2A4_9CREN</name>
<comment type="caution">
    <text evidence="8">The sequence shown here is derived from an EMBL/GenBank/DDBJ whole genome shotgun (WGS) entry which is preliminary data.</text>
</comment>
<dbReference type="EMBL" id="NMUF01000023">
    <property type="protein sequence ID" value="RFA97652.1"/>
    <property type="molecule type" value="Genomic_DNA"/>
</dbReference>
<organism evidence="8 9">
    <name type="scientific">Pyrobaculum aerophilum</name>
    <dbReference type="NCBI Taxonomy" id="13773"/>
    <lineage>
        <taxon>Archaea</taxon>
        <taxon>Thermoproteota</taxon>
        <taxon>Thermoprotei</taxon>
        <taxon>Thermoproteales</taxon>
        <taxon>Thermoproteaceae</taxon>
        <taxon>Pyrobaculum</taxon>
    </lineage>
</organism>
<proteinExistence type="inferred from homology"/>
<dbReference type="SUPFAM" id="SSF56399">
    <property type="entry name" value="ADP-ribosylation"/>
    <property type="match status" value="1"/>
</dbReference>
<evidence type="ECO:0000256" key="2">
    <source>
        <dbReference type="ARBA" id="ARBA00022679"/>
    </source>
</evidence>
<dbReference type="GO" id="GO:0000215">
    <property type="term" value="F:tRNA 2'-phosphotransferase activity"/>
    <property type="evidence" value="ECO:0007669"/>
    <property type="project" value="TreeGrafter"/>
</dbReference>
<dbReference type="PANTHER" id="PTHR12684">
    <property type="entry name" value="PUTATIVE PHOSPHOTRANSFERASE"/>
    <property type="match status" value="1"/>
</dbReference>
<accession>A0A371R2A4</accession>
<evidence type="ECO:0000313" key="7">
    <source>
        <dbReference type="EMBL" id="RFA95463.1"/>
    </source>
</evidence>
<dbReference type="SMR" id="A0A371R2A4"/>
<keyword evidence="3 5" id="KW-0520">NAD</keyword>
<comment type="function">
    <text evidence="4 5">Removes the 2'-phosphate from RNA via an intermediate in which the phosphate is ADP-ribosylated by NAD followed by a presumed transesterification to release the RNA and generate ADP-ribose 1''-2''-cyclic phosphate (APPR&gt;P). May function as an ADP-ribosylase.</text>
</comment>
<evidence type="ECO:0000256" key="3">
    <source>
        <dbReference type="ARBA" id="ARBA00023027"/>
    </source>
</evidence>
<evidence type="ECO:0000313" key="10">
    <source>
        <dbReference type="Proteomes" id="UP000257123"/>
    </source>
</evidence>
<keyword evidence="2 5" id="KW-0808">Transferase</keyword>
<dbReference type="Proteomes" id="UP000651120">
    <property type="component" value="Unassembled WGS sequence"/>
</dbReference>
<evidence type="ECO:0000256" key="4">
    <source>
        <dbReference type="ARBA" id="ARBA00025212"/>
    </source>
</evidence>
<dbReference type="AlphaFoldDB" id="A0A371R2A4"/>
<dbReference type="PANTHER" id="PTHR12684:SF2">
    <property type="entry name" value="TRNA 2'-PHOSPHOTRANSFERASE 1"/>
    <property type="match status" value="1"/>
</dbReference>
<dbReference type="Gene3D" id="1.10.10.970">
    <property type="entry name" value="RNA 2'-phosphotransferase, Tpt1/KptA family, N-terminal domain"/>
    <property type="match status" value="1"/>
</dbReference>
<dbReference type="EC" id="2.7.1.-" evidence="5"/>
<dbReference type="EMBL" id="DUJP01000033">
    <property type="protein sequence ID" value="HII47800.1"/>
    <property type="molecule type" value="Genomic_DNA"/>
</dbReference>
<dbReference type="HAMAP" id="MF_00299">
    <property type="entry name" value="KptA"/>
    <property type="match status" value="1"/>
</dbReference>
<evidence type="ECO:0000313" key="8">
    <source>
        <dbReference type="EMBL" id="RFA97652.1"/>
    </source>
</evidence>
<dbReference type="InterPro" id="IPR022928">
    <property type="entry name" value="RNA_2'-PTrans_KptA"/>
</dbReference>
<reference evidence="9 10" key="1">
    <citation type="submission" date="2017-07" db="EMBL/GenBank/DDBJ databases">
        <title>Draft genome sequence of aerobic hyperthermophilic archaea, Pyrobaculum aerophilum YKB31 and YKB32.</title>
        <authorList>
            <person name="Mochizuki T."/>
            <person name="Berliner A.J."/>
            <person name="Yoshida-Takashima Y."/>
            <person name="Takaki Y."/>
            <person name="Nunoura T."/>
            <person name="Takai K."/>
        </authorList>
    </citation>
    <scope>NUCLEOTIDE SEQUENCE [LARGE SCALE GENOMIC DNA]</scope>
    <source>
        <strain evidence="7 10">YKB31</strain>
        <strain evidence="8 9">YKB32</strain>
    </source>
</reference>
<dbReference type="EMBL" id="NMUE01000022">
    <property type="protein sequence ID" value="RFA95463.1"/>
    <property type="molecule type" value="Genomic_DNA"/>
</dbReference>
<dbReference type="InterPro" id="IPR042081">
    <property type="entry name" value="RNA_2'-PTrans_C"/>
</dbReference>
<sequence>MNDVYKCPVCGQLTESPTHCGVSAVKILDGAMRLKISKLLSLALRHSPSVLGLSLDKGGWADVKTALEGLRKAGIRADYEALYAVVALDEKGRFELKDGKIRARYGHTIDVEVEYEADSESKVLYHGTSRHLLPSIMAQGLLPMRRRYVHLSPDFATACQNARRRPLPVVIEIDAECLRARGYVVYAASGKVRLAKHVPPECLKKVVDCPTPS</sequence>
<evidence type="ECO:0000256" key="5">
    <source>
        <dbReference type="HAMAP-Rule" id="MF_00299"/>
    </source>
</evidence>
<gene>
    <name evidence="5" type="primary">kptA</name>
    <name evidence="7" type="ORF">CGL51_07615</name>
    <name evidence="8" type="ORF">CGL52_08625</name>
    <name evidence="6" type="ORF">HA333_10295</name>
</gene>
<reference evidence="6" key="2">
    <citation type="journal article" date="2020" name="bioRxiv">
        <title>A rank-normalized archaeal taxonomy based on genome phylogeny resolves widespread incomplete and uneven classifications.</title>
        <authorList>
            <person name="Rinke C."/>
            <person name="Chuvochina M."/>
            <person name="Mussig A.J."/>
            <person name="Chaumeil P.-A."/>
            <person name="Waite D.W."/>
            <person name="Whitman W.B."/>
            <person name="Parks D.H."/>
            <person name="Hugenholtz P."/>
        </authorList>
    </citation>
    <scope>NUCLEOTIDE SEQUENCE</scope>
    <source>
        <strain evidence="6">UBA8839</strain>
    </source>
</reference>
<dbReference type="Pfam" id="PF01885">
    <property type="entry name" value="PTS_2-RNA"/>
    <property type="match status" value="1"/>
</dbReference>
<dbReference type="OMA" id="TEEPVHC"/>
<dbReference type="RefSeq" id="WP_011009538.1">
    <property type="nucleotide sequence ID" value="NZ_DAIOPL010000017.1"/>
</dbReference>
<evidence type="ECO:0000256" key="1">
    <source>
        <dbReference type="ARBA" id="ARBA00009836"/>
    </source>
</evidence>